<dbReference type="Pfam" id="PF13622">
    <property type="entry name" value="4HBT_3"/>
    <property type="match status" value="1"/>
</dbReference>
<evidence type="ECO:0000259" key="1">
    <source>
        <dbReference type="SMART" id="SM00046"/>
    </source>
</evidence>
<dbReference type="InterPro" id="IPR001206">
    <property type="entry name" value="Diacylglycerol_kinase_cat_dom"/>
</dbReference>
<name>A0A7I7RZM6_9MYCO</name>
<dbReference type="InterPro" id="IPR042171">
    <property type="entry name" value="Acyl-CoA_hotdog"/>
</dbReference>
<proteinExistence type="predicted"/>
<dbReference type="PANTHER" id="PTHR38110:SF1">
    <property type="entry name" value="THIOESTERASE DOMAIN-CONTAINING PROTEIN"/>
    <property type="match status" value="1"/>
</dbReference>
<dbReference type="Gene3D" id="2.40.160.210">
    <property type="entry name" value="Acyl-CoA thioesterase, double hotdog domain"/>
    <property type="match status" value="1"/>
</dbReference>
<dbReference type="KEGG" id="marz:MARA_31290"/>
<organism evidence="2 3">
    <name type="scientific">Mycolicibacterium arabiense</name>
    <dbReference type="NCBI Taxonomy" id="1286181"/>
    <lineage>
        <taxon>Bacteria</taxon>
        <taxon>Bacillati</taxon>
        <taxon>Actinomycetota</taxon>
        <taxon>Actinomycetes</taxon>
        <taxon>Mycobacteriales</taxon>
        <taxon>Mycobacteriaceae</taxon>
        <taxon>Mycolicibacterium</taxon>
    </lineage>
</organism>
<dbReference type="InterPro" id="IPR049450">
    <property type="entry name" value="ACOT8-like_C"/>
</dbReference>
<accession>A0A7I7RZM6</accession>
<dbReference type="PANTHER" id="PTHR38110">
    <property type="entry name" value="CHROMOSOME 23, WHOLE GENOME SHOTGUN SEQUENCE"/>
    <property type="match status" value="1"/>
</dbReference>
<evidence type="ECO:0000313" key="2">
    <source>
        <dbReference type="EMBL" id="BBY49661.1"/>
    </source>
</evidence>
<keyword evidence="3" id="KW-1185">Reference proteome</keyword>
<dbReference type="AlphaFoldDB" id="A0A7I7RZM6"/>
<dbReference type="SMART" id="SM00046">
    <property type="entry name" value="DAGKc"/>
    <property type="match status" value="1"/>
</dbReference>
<sequence length="297" mass="31651">MTTDSTSTGVSASTSFTDAMRLTPVSSDGTVSRFDGELNENWTIGPKVHGGVMLALCANAARTALRGGQERSDSGDQHGGQGVEPIAVSGSFLWAPDPGPQRVTATIRKRGRRVSLVDVELSQGDRVAVHAVITLAELETDDAPLLSDNPVIPLMTPEPPPGLDPIGPGHPMADIVHLARGCDIRPSLTTMQPRSDGGPPVIEYWVRPRDCAPDVLFALVCGDVSAPVTFGVNRFGWAPTVQLTAYLRAVPADGWLRVLCTTMQIGHEWFDEDHVVVDAKGHVIVQSRQLAMVPAEA</sequence>
<dbReference type="GO" id="GO:0016301">
    <property type="term" value="F:kinase activity"/>
    <property type="evidence" value="ECO:0007669"/>
    <property type="project" value="InterPro"/>
</dbReference>
<dbReference type="InterPro" id="IPR049449">
    <property type="entry name" value="TesB_ACOT8-like_N"/>
</dbReference>
<dbReference type="Pfam" id="PF20789">
    <property type="entry name" value="4HBT_3C"/>
    <property type="match status" value="1"/>
</dbReference>
<dbReference type="Proteomes" id="UP000467428">
    <property type="component" value="Chromosome"/>
</dbReference>
<dbReference type="InterPro" id="IPR029069">
    <property type="entry name" value="HotDog_dom_sf"/>
</dbReference>
<dbReference type="InterPro" id="IPR052389">
    <property type="entry name" value="Sec_Metab_Biosynth-Assoc"/>
</dbReference>
<feature type="domain" description="DAGKc" evidence="1">
    <location>
        <begin position="89"/>
        <end position="205"/>
    </location>
</feature>
<reference evidence="2 3" key="1">
    <citation type="journal article" date="2019" name="Emerg. Microbes Infect.">
        <title>Comprehensive subspecies identification of 175 nontuberculous mycobacteria species based on 7547 genomic profiles.</title>
        <authorList>
            <person name="Matsumoto Y."/>
            <person name="Kinjo T."/>
            <person name="Motooka D."/>
            <person name="Nabeya D."/>
            <person name="Jung N."/>
            <person name="Uechi K."/>
            <person name="Horii T."/>
            <person name="Iida T."/>
            <person name="Fujita J."/>
            <person name="Nakamura S."/>
        </authorList>
    </citation>
    <scope>NUCLEOTIDE SEQUENCE [LARGE SCALE GENOMIC DNA]</scope>
    <source>
        <strain evidence="2 3">JCM 18538</strain>
    </source>
</reference>
<dbReference type="EMBL" id="AP022593">
    <property type="protein sequence ID" value="BBY49661.1"/>
    <property type="molecule type" value="Genomic_DNA"/>
</dbReference>
<protein>
    <recommendedName>
        <fullName evidence="1">DAGKc domain-containing protein</fullName>
    </recommendedName>
</protein>
<geneLocation type="plasmid" evidence="3">
    <name>pjcm18538 dna</name>
</geneLocation>
<gene>
    <name evidence="2" type="ORF">MARA_31290</name>
</gene>
<evidence type="ECO:0000313" key="3">
    <source>
        <dbReference type="Proteomes" id="UP000467428"/>
    </source>
</evidence>
<dbReference type="SUPFAM" id="SSF54637">
    <property type="entry name" value="Thioesterase/thiol ester dehydrase-isomerase"/>
    <property type="match status" value="2"/>
</dbReference>